<keyword evidence="1" id="KW-0472">Membrane</keyword>
<evidence type="ECO:0000256" key="1">
    <source>
        <dbReference type="SAM" id="Phobius"/>
    </source>
</evidence>
<dbReference type="PANTHER" id="PTHR23028">
    <property type="entry name" value="ACETYLTRANSFERASE"/>
    <property type="match status" value="1"/>
</dbReference>
<evidence type="ECO:0008006" key="4">
    <source>
        <dbReference type="Google" id="ProtNLM"/>
    </source>
</evidence>
<protein>
    <recommendedName>
        <fullName evidence="4">Acyltransferase 3 domain-containing protein</fullName>
    </recommendedName>
</protein>
<accession>A0A368FC18</accession>
<dbReference type="AlphaFoldDB" id="A0A368FC18"/>
<dbReference type="GO" id="GO:0016020">
    <property type="term" value="C:membrane"/>
    <property type="evidence" value="ECO:0007669"/>
    <property type="project" value="TreeGrafter"/>
</dbReference>
<evidence type="ECO:0000313" key="3">
    <source>
        <dbReference type="Proteomes" id="UP000252519"/>
    </source>
</evidence>
<name>A0A368FC18_ANCCA</name>
<proteinExistence type="predicted"/>
<dbReference type="InterPro" id="IPR050879">
    <property type="entry name" value="Acyltransferase_3"/>
</dbReference>
<keyword evidence="1" id="KW-0812">Transmembrane</keyword>
<feature type="non-terminal residue" evidence="2">
    <location>
        <position position="137"/>
    </location>
</feature>
<feature type="transmembrane region" description="Helical" evidence="1">
    <location>
        <begin position="96"/>
        <end position="116"/>
    </location>
</feature>
<keyword evidence="1" id="KW-1133">Transmembrane helix</keyword>
<dbReference type="OrthoDB" id="5872939at2759"/>
<dbReference type="GO" id="GO:0000271">
    <property type="term" value="P:polysaccharide biosynthetic process"/>
    <property type="evidence" value="ECO:0007669"/>
    <property type="project" value="TreeGrafter"/>
</dbReference>
<evidence type="ECO:0000313" key="2">
    <source>
        <dbReference type="EMBL" id="RCN29663.1"/>
    </source>
</evidence>
<dbReference type="EMBL" id="JOJR01001834">
    <property type="protein sequence ID" value="RCN29663.1"/>
    <property type="molecule type" value="Genomic_DNA"/>
</dbReference>
<feature type="transmembrane region" description="Helical" evidence="1">
    <location>
        <begin position="46"/>
        <end position="64"/>
    </location>
</feature>
<dbReference type="STRING" id="29170.A0A368FC18"/>
<reference evidence="2 3" key="1">
    <citation type="submission" date="2014-10" db="EMBL/GenBank/DDBJ databases">
        <title>Draft genome of the hookworm Ancylostoma caninum.</title>
        <authorList>
            <person name="Mitreva M."/>
        </authorList>
    </citation>
    <scope>NUCLEOTIDE SEQUENCE [LARGE SCALE GENOMIC DNA]</scope>
    <source>
        <strain evidence="2 3">Baltimore</strain>
    </source>
</reference>
<organism evidence="2 3">
    <name type="scientific">Ancylostoma caninum</name>
    <name type="common">Dog hookworm</name>
    <dbReference type="NCBI Taxonomy" id="29170"/>
    <lineage>
        <taxon>Eukaryota</taxon>
        <taxon>Metazoa</taxon>
        <taxon>Ecdysozoa</taxon>
        <taxon>Nematoda</taxon>
        <taxon>Chromadorea</taxon>
        <taxon>Rhabditida</taxon>
        <taxon>Rhabditina</taxon>
        <taxon>Rhabditomorpha</taxon>
        <taxon>Strongyloidea</taxon>
        <taxon>Ancylostomatidae</taxon>
        <taxon>Ancylostomatinae</taxon>
        <taxon>Ancylostoma</taxon>
    </lineage>
</organism>
<feature type="transmembrane region" description="Helical" evidence="1">
    <location>
        <begin position="70"/>
        <end position="89"/>
    </location>
</feature>
<comment type="caution">
    <text evidence="2">The sequence shown here is derived from an EMBL/GenBank/DDBJ whole genome shotgun (WGS) entry which is preliminary data.</text>
</comment>
<feature type="transmembrane region" description="Helical" evidence="1">
    <location>
        <begin position="13"/>
        <end position="34"/>
    </location>
</feature>
<sequence length="137" mass="14984">MVLISPISVPDDAARIFATFLAGTVIYIGAKPFCLTNSSIVYGGDMSYVLYLIHWPVIVAVRYYTDTQLLNVKTVFVVLVISLGLTMLIHHFVEKFFIESGVLPALICVVACYAFILGTKAEYLTAPSLDSIDPNSS</sequence>
<dbReference type="Proteomes" id="UP000252519">
    <property type="component" value="Unassembled WGS sequence"/>
</dbReference>
<dbReference type="PANTHER" id="PTHR23028:SF53">
    <property type="entry name" value="ACYL_TRANSF_3 DOMAIN-CONTAINING PROTEIN"/>
    <property type="match status" value="1"/>
</dbReference>
<gene>
    <name evidence="2" type="ORF">ANCCAN_24578</name>
</gene>
<keyword evidence="3" id="KW-1185">Reference proteome</keyword>